<gene>
    <name evidence="1" type="ORF">M8744_16665</name>
</gene>
<dbReference type="EMBL" id="JAMQGO010000017">
    <property type="protein sequence ID" value="MCM2563782.1"/>
    <property type="molecule type" value="Genomic_DNA"/>
</dbReference>
<dbReference type="Proteomes" id="UP001203036">
    <property type="component" value="Unassembled WGS sequence"/>
</dbReference>
<sequence length="175" mass="19316">MTKKIHPATPAQATSHSDAGLAVSNAPQMPVSTSLTRDAIQTEARRWLGFPFRHQGRSAEGIDCVGLLVMIARAFELPHDDVTGYTRRAKGMGFLEHFHAHLTEIAPARIAPGDVLVFVEALYPCHTGILSDRLGVPHLIHAHGARGRVIEEPYLGEWPGKLRFAFRFPQLLEAR</sequence>
<evidence type="ECO:0000313" key="1">
    <source>
        <dbReference type="EMBL" id="MCM2563782.1"/>
    </source>
</evidence>
<protein>
    <submittedName>
        <fullName evidence="1">C40 family peptidase</fullName>
    </submittedName>
</protein>
<name>A0ACC5ZZL3_9RHOB</name>
<comment type="caution">
    <text evidence="1">The sequence shown here is derived from an EMBL/GenBank/DDBJ whole genome shotgun (WGS) entry which is preliminary data.</text>
</comment>
<evidence type="ECO:0000313" key="2">
    <source>
        <dbReference type="Proteomes" id="UP001203036"/>
    </source>
</evidence>
<organism evidence="1 2">
    <name type="scientific">Lutimaribacter degradans</name>
    <dbReference type="NCBI Taxonomy" id="2945989"/>
    <lineage>
        <taxon>Bacteria</taxon>
        <taxon>Pseudomonadati</taxon>
        <taxon>Pseudomonadota</taxon>
        <taxon>Alphaproteobacteria</taxon>
        <taxon>Rhodobacterales</taxon>
        <taxon>Roseobacteraceae</taxon>
        <taxon>Lutimaribacter</taxon>
    </lineage>
</organism>
<reference evidence="1" key="1">
    <citation type="submission" date="2022-06" db="EMBL/GenBank/DDBJ databases">
        <title>Lutimaribacter sp. EGI FJ00013, a novel bacterium isolated from a salt lake sediment enrichment.</title>
        <authorList>
            <person name="Gao L."/>
            <person name="Fang B.-Z."/>
            <person name="Li W.-J."/>
        </authorList>
    </citation>
    <scope>NUCLEOTIDE SEQUENCE</scope>
    <source>
        <strain evidence="1">EGI FJ00013</strain>
    </source>
</reference>
<proteinExistence type="predicted"/>
<keyword evidence="2" id="KW-1185">Reference proteome</keyword>
<accession>A0ACC5ZZL3</accession>